<dbReference type="OrthoDB" id="9791620at2"/>
<gene>
    <name evidence="2" type="ORF">CAAU_2004</name>
</gene>
<accession>I7LJZ5</accession>
<evidence type="ECO:0000313" key="3">
    <source>
        <dbReference type="Proteomes" id="UP000007652"/>
    </source>
</evidence>
<dbReference type="PANTHER" id="PTHR42924:SF3">
    <property type="entry name" value="POLYMERASE_HISTIDINOL PHOSPHATASE N-TERMINAL DOMAIN-CONTAINING PROTEIN"/>
    <property type="match status" value="1"/>
</dbReference>
<keyword evidence="3" id="KW-1185">Reference proteome</keyword>
<organism evidence="2 3">
    <name type="scientific">Caloramator australicus RC3</name>
    <dbReference type="NCBI Taxonomy" id="857293"/>
    <lineage>
        <taxon>Bacteria</taxon>
        <taxon>Bacillati</taxon>
        <taxon>Bacillota</taxon>
        <taxon>Clostridia</taxon>
        <taxon>Eubacteriales</taxon>
        <taxon>Clostridiaceae</taxon>
        <taxon>Caloramator</taxon>
    </lineage>
</organism>
<evidence type="ECO:0000313" key="2">
    <source>
        <dbReference type="EMBL" id="CCJ34088.1"/>
    </source>
</evidence>
<sequence length="235" mass="26918">MKFYYDLHIHSALSPCADDDMTPNNILNMAKLKGLDIIAITDHNSCKNLKPCMEIGKELDILVVPGMELQTMEEVHVLCLFKTLDAAMEFQGWVYSNLPKIKNKKELFGRQFIYNELDEIVGEEEIMLLSSANVSIDKAYNKVKSLEGLFIPSHIDKESFSIISNLGFIPYNLSIKALEYVDLIKLEKLKIKGFIPDDVKFIKNSDAHHLGLISEKENYINLNKRSIDDFFAYFD</sequence>
<dbReference type="InterPro" id="IPR004013">
    <property type="entry name" value="PHP_dom"/>
</dbReference>
<name>I7LJZ5_9CLOT</name>
<dbReference type="SMART" id="SM00481">
    <property type="entry name" value="POLIIIAc"/>
    <property type="match status" value="1"/>
</dbReference>
<feature type="domain" description="Polymerase/histidinol phosphatase N-terminal" evidence="1">
    <location>
        <begin position="5"/>
        <end position="73"/>
    </location>
</feature>
<dbReference type="InterPro" id="IPR003141">
    <property type="entry name" value="Pol/His_phosphatase_N"/>
</dbReference>
<dbReference type="EMBL" id="CAKP01000105">
    <property type="protein sequence ID" value="CCJ34088.1"/>
    <property type="molecule type" value="Genomic_DNA"/>
</dbReference>
<dbReference type="GO" id="GO:0004534">
    <property type="term" value="F:5'-3' RNA exonuclease activity"/>
    <property type="evidence" value="ECO:0007669"/>
    <property type="project" value="TreeGrafter"/>
</dbReference>
<dbReference type="AlphaFoldDB" id="I7LJZ5"/>
<protein>
    <recommendedName>
        <fullName evidence="1">Polymerase/histidinol phosphatase N-terminal domain-containing protein</fullName>
    </recommendedName>
</protein>
<reference evidence="2 3" key="1">
    <citation type="journal article" date="2011" name="J. Bacteriol.">
        <title>Draft genome sequence of Caloramator australicus strain RC3T, a thermoanaerobe from the Great Artesian Basin of Australia.</title>
        <authorList>
            <person name="Ogg C.D."/>
            <person name="Patel B.K.C."/>
        </authorList>
    </citation>
    <scope>NUCLEOTIDE SEQUENCE [LARGE SCALE GENOMIC DNA]</scope>
    <source>
        <strain evidence="2 3">RC3</strain>
    </source>
</reference>
<dbReference type="eggNOG" id="COG0613">
    <property type="taxonomic scope" value="Bacteria"/>
</dbReference>
<dbReference type="Proteomes" id="UP000007652">
    <property type="component" value="Unassembled WGS sequence"/>
</dbReference>
<evidence type="ECO:0000259" key="1">
    <source>
        <dbReference type="SMART" id="SM00481"/>
    </source>
</evidence>
<dbReference type="RefSeq" id="WP_008909345.1">
    <property type="nucleotide sequence ID" value="NZ_CAKP01000105.1"/>
</dbReference>
<dbReference type="InterPro" id="IPR016195">
    <property type="entry name" value="Pol/histidinol_Pase-like"/>
</dbReference>
<comment type="caution">
    <text evidence="2">The sequence shown here is derived from an EMBL/GenBank/DDBJ whole genome shotgun (WGS) entry which is preliminary data.</text>
</comment>
<dbReference type="SUPFAM" id="SSF89550">
    <property type="entry name" value="PHP domain-like"/>
    <property type="match status" value="1"/>
</dbReference>
<proteinExistence type="predicted"/>
<dbReference type="STRING" id="857293.CAAU_2004"/>
<dbReference type="Pfam" id="PF02811">
    <property type="entry name" value="PHP"/>
    <property type="match status" value="1"/>
</dbReference>
<dbReference type="GO" id="GO:0035312">
    <property type="term" value="F:5'-3' DNA exonuclease activity"/>
    <property type="evidence" value="ECO:0007669"/>
    <property type="project" value="TreeGrafter"/>
</dbReference>
<dbReference type="Gene3D" id="3.20.20.140">
    <property type="entry name" value="Metal-dependent hydrolases"/>
    <property type="match status" value="1"/>
</dbReference>
<dbReference type="InterPro" id="IPR052018">
    <property type="entry name" value="PHP_domain"/>
</dbReference>
<dbReference type="PANTHER" id="PTHR42924">
    <property type="entry name" value="EXONUCLEASE"/>
    <property type="match status" value="1"/>
</dbReference>
<dbReference type="CDD" id="cd07432">
    <property type="entry name" value="PHP_HisPPase"/>
    <property type="match status" value="1"/>
</dbReference>